<feature type="region of interest" description="Disordered" evidence="6">
    <location>
        <begin position="392"/>
        <end position="411"/>
    </location>
</feature>
<protein>
    <recommendedName>
        <fullName evidence="1">RNA-directed DNA polymerase</fullName>
        <ecNumber evidence="1">2.7.7.49</ecNumber>
    </recommendedName>
</protein>
<feature type="domain" description="Reverse transcriptase" evidence="8">
    <location>
        <begin position="2038"/>
        <end position="2216"/>
    </location>
</feature>
<name>A0ABY6LYF3_9ARAC</name>
<dbReference type="InterPro" id="IPR000477">
    <property type="entry name" value="RT_dom"/>
</dbReference>
<dbReference type="InterPro" id="IPR043502">
    <property type="entry name" value="DNA/RNA_pol_sf"/>
</dbReference>
<feature type="region of interest" description="Disordered" evidence="6">
    <location>
        <begin position="3028"/>
        <end position="3048"/>
    </location>
</feature>
<keyword evidence="3" id="KW-0064">Aspartyl protease</keyword>
<keyword evidence="2" id="KW-0645">Protease</keyword>
<evidence type="ECO:0000313" key="10">
    <source>
        <dbReference type="EMBL" id="UYV84830.1"/>
    </source>
</evidence>
<dbReference type="InterPro" id="IPR041577">
    <property type="entry name" value="RT_RNaseH_2"/>
</dbReference>
<evidence type="ECO:0000256" key="4">
    <source>
        <dbReference type="ARBA" id="ARBA00023125"/>
    </source>
</evidence>
<keyword evidence="5" id="KW-0479">Metal-binding</keyword>
<dbReference type="Gene3D" id="4.10.60.10">
    <property type="entry name" value="Zinc finger, CCHC-type"/>
    <property type="match status" value="1"/>
</dbReference>
<keyword evidence="4" id="KW-0238">DNA-binding</keyword>
<keyword evidence="5" id="KW-0863">Zinc-finger</keyword>
<evidence type="ECO:0000256" key="2">
    <source>
        <dbReference type="ARBA" id="ARBA00022670"/>
    </source>
</evidence>
<dbReference type="InterPro" id="IPR001584">
    <property type="entry name" value="Integrase_cat-core"/>
</dbReference>
<dbReference type="PANTHER" id="PTHR37984">
    <property type="entry name" value="PROTEIN CBG26694"/>
    <property type="match status" value="1"/>
</dbReference>
<feature type="non-terminal residue" evidence="10">
    <location>
        <position position="1"/>
    </location>
</feature>
<dbReference type="SUPFAM" id="SSF57756">
    <property type="entry name" value="Retrovirus zinc finger-like domains"/>
    <property type="match status" value="1"/>
</dbReference>
<evidence type="ECO:0000259" key="7">
    <source>
        <dbReference type="PROSITE" id="PS50158"/>
    </source>
</evidence>
<dbReference type="Gene3D" id="3.30.420.10">
    <property type="entry name" value="Ribonuclease H-like superfamily/Ribonuclease H"/>
    <property type="match status" value="3"/>
</dbReference>
<evidence type="ECO:0000256" key="1">
    <source>
        <dbReference type="ARBA" id="ARBA00012493"/>
    </source>
</evidence>
<sequence length="3082" mass="354332">MKRAIKSRAVQRMTISKMIKKVEAELDEETPSEKFIRTNYRIMEEYMVKIQEEDKLIWDLMIDDDDNTSRELEEEQDTVIQYKQKWLNLEIKIVARIRIEKFDGTRLEWLGWWAQFSTIHEDSKLSNVDKFQYLVQSMKENTRASRLVKSYPITADNYPKVMAALKDRFGERVILTEVYVRQLLGLVVNNARRKSIRIEDLYDRLESYLRSLESLGITTEQNAAFLYPLVESSLPEELITVWQRSALSGYNDEGEDTPQPVDGRLGLLLKFLRREVKGEERLAYVRAGFGESSNSKSTRPNTTRLHVAEVNKPRERNLMACLFCSGDHWLRNCQKWLAMSVQKRREVLMRHRACFKCFRVGHHGRQCWRDVECNICKKSHNTLLHLGEQLVSNQGPSSSKENIHTKTDSNAERPDVSFAGMHVRTAVPTALLATALVRLVNHLNEEKVVRALLDQGSQSSFIHRDVLQGLSIPVSKVDAQIYGINATKGEEVKDLAHFAIRPLGNQDWELPLQALVVNKMTGLLPSRDLRLPITEKLRDIQLVDPQFMKSGKIDIILGADLYGLLLLPEIRRDDKTQLCAQNTKLGWIISGGLSGSDFGNTQVFTTRVQYEDNLETILKRFWEVEEVRVANKITPQDEFCEDLYKSSVRRDTNGRYIVPLPFDPRVGMQDCFGNSLDLCVRRQMALERRLALNDQLGKDYYKFMEEYEGLGHMTQLTEIPVGDQVGHCYLPHHAVIGGQPDRGKFRVVFDASAKTKNGFLFNDRLYTGPKLQRDILSIMMNCRRHRIFIMPDIEKMYRQILVRPSDAERQRIIWRRRSEDKLMAYRLNTVTYGTAAAPFLEMRTLLKLVEDEGAKYPRASRAIIKDTYVDDIITGADDLRDGMALRDELIELLRCGGFTLKKWSSNDLTILGNIAKEHCAQKITFEQSKVIRTLGLGWIQSENCFSYDVQSLEKTSVTTKREMLSFIAKLYDPLGWLAPVLVTGKIMVQRLWIMGLHWDDPMDESLIETWTNFRKELNFIGSLRIPRWLGLGRNTQGVQLHGFGDASEDAYAAAVYVRIPTDDGVSVKLLASKTKLAPIRKMSIPRLELCAALLLTRLMKYIMEELNIKMESATCWSDSTIALSWLRTISRNLPTFIGNRVAEIQSCPQIREWRYVPTGDNPADIASRGILGSELKQSSIWWTGPTWLSAESTEWPRMPPVFEHQGQIELLSVHALSETPFLVAIEEMSSTFNGEEIRSLTTLGSVKRTGKIYGLTPFLDNQGILRVGGRLKWAPSMTYEQKHPALLPSSGKVAQMIVQAVHMRTLHGSVHLMLSTLRQKYWMLRAKDQVKRCIRECVTYCRYNRVTQGQLMSDLPKERLTPGKPFSISGVDYAGPVNLQLFKGRGRKTEKGYICLFVCFVTRAVHLELVTDASTPTFMSAFKRFVARRGHCTRLYSDQGTNFVGAARQLRSCFYLAQNQLKELAAVLANDGTEWKFNPPGAPHFGGLWEAGVKALKYHMRRIIGNNLLTYEELLTILVQIESCLNSRPLYPMSNDPNDQGVLTPAHFLLTEPSSCVPEDDLLLKMANNLTSPLPLNLNATDLYSEYKHWMNSYLIYELASGVSTKKDDVKRATLLHCLGPQVQRIFFNLPEEKDTYEKAKEALTKYFTPQKNIVSERFKFRQRKQNTDENIDSYVIALRELVKSCEFGNLEEDMIRDQIIEKCYNRQLKEKLLQQDNLNLQRTIEISRMFETAKEEFRVLTNEDMTSINRVNYKNNFQAANESTVKGPKAHNVYHQKGSTSKVSAPNLEECYRCGLTTHPPYKCGARNMKCTFCNKMGHLNRVCRNKNKYKNIEGKKRNIQNISENNEDSDEYTFFLGSDNKESIYIDGKEIKMTIDTGSDTTFIGLENLKNIFPKSQMPTLNGTERKFYAYGQTSPLPCCGYFFADVSWGERSIKEQIFVIEGKAEPILGKKASFELEIIKRGTKIRNIQQEVIPKDIYNLIQENMNLFQGQGNVKGYSQKITLKENVTPVAQRCRHFPYKMVEAINQELDKMIEDGIIEEVHEASEWISNIVAVPKKGTEEIRLCVDLREVNKAIVRERYPIPTVDNILQALQGAKFFAKLDAKKGFWQIELDEKSRPLTTFITPRGCYRFCKIPFGLCSAPEAFQKAMNSILSHLEGVLCYIDDVIVYAQSIEQLDQRLKKVFERFQQVGLKLNKSKCKFALNELEILGHIVSKDGIRPDPKKIESVLSFSKPENVDSLKSFLGTCGFLRKFIPDFSKLAEPLNNLTRKDIKWKWSKKEEDSFRKLKEALTKNPCLAYFDMNAPTEVIADASPVGLGAVLLQRQNDGSKKPVAYASRSLTNVERRYSQIEKEALGCVWAVEHFNDYLWGNKFVLKTDHKPLIYMLNPKKATVLPPRIERLSWRLQPYDYEIEYLKGKRNIADIFSRKPLTNISCENIVDDYVEKVLSIFSEEMKAISLNDIKKQSEADPFFKFLTKIIQTGNWPYQIDDDELKSLHKFKEELSVYDNLILKGKRIVIPTELRRNILDLAHETHQGIARTKQILREKYYWPNMDKDIERRIKNCYICEVNQPLRHDQPLTTIPIPPRPWYKVGVDLVGPIDSKYILTLIDYYSSFPEAIIINDISSKTIISKLKEIFARYGFPIEIVSDNGLQFVSKDTEQFFMKSGIKHIRVSPYYPKSNGKIERFHRFLKKQLISVKLQGKDWKEELQCVLMAYRSTPHPSTGKTPALLLFSREIRNKLNDINDNDSLMDKEVMEHNQAYKERMKKYADSKNKALPHDFKKGNIVYVANTEMKSKLTPNYDNQRFIILETISPNSFKLVNTETGSFIIRNAKHLRHANVLQDFNKGIDLNTTLIKTPEIRMELPSTSRYLPEQEATLEDIVPEEQIAISDMDCLYPNESPNENENKTVITRSGRQIHDHRRLRRQWCDERRMWTAEWNEIVFTDESPFCLHHHEGRVRVWRHRGERILNSCVMHHHACLAPGIDGGSVIKETHEIVRMTCSTNRTLLAVSIAHCHLGSGELYDTQGQPSGAQKNPFPTSRTTECSSPYENGIGDLTWAPPGLAYSRVLSTLHHTEAP</sequence>
<evidence type="ECO:0000313" key="11">
    <source>
        <dbReference type="Proteomes" id="UP001235939"/>
    </source>
</evidence>
<reference evidence="10 11" key="1">
    <citation type="submission" date="2022-03" db="EMBL/GenBank/DDBJ databases">
        <title>A chromosomal length assembly of Cordylochernes scorpioides.</title>
        <authorList>
            <person name="Zeh D."/>
            <person name="Zeh J."/>
        </authorList>
    </citation>
    <scope>NUCLEOTIDE SEQUENCE [LARGE SCALE GENOMIC DNA]</scope>
    <source>
        <strain evidence="10">IN4F17</strain>
        <tissue evidence="10">Whole Body</tissue>
    </source>
</reference>
<dbReference type="PROSITE" id="PS50994">
    <property type="entry name" value="INTEGRASE"/>
    <property type="match status" value="2"/>
</dbReference>
<dbReference type="InterPro" id="IPR050951">
    <property type="entry name" value="Retrovirus_Pol_polyprotein"/>
</dbReference>
<dbReference type="PROSITE" id="PS50158">
    <property type="entry name" value="ZF_CCHC"/>
    <property type="match status" value="1"/>
</dbReference>
<dbReference type="Pfam" id="PF17921">
    <property type="entry name" value="Integrase_H2C2"/>
    <property type="match status" value="2"/>
</dbReference>
<accession>A0ABY6LYF3</accession>
<dbReference type="InterPro" id="IPR036875">
    <property type="entry name" value="Znf_CCHC_sf"/>
</dbReference>
<feature type="domain" description="Integrase catalytic" evidence="9">
    <location>
        <begin position="1361"/>
        <end position="1553"/>
    </location>
</feature>
<dbReference type="InterPro" id="IPR005312">
    <property type="entry name" value="DUF1759"/>
</dbReference>
<dbReference type="EMBL" id="CP092886">
    <property type="protein sequence ID" value="UYV84830.1"/>
    <property type="molecule type" value="Genomic_DNA"/>
</dbReference>
<dbReference type="InterPro" id="IPR041588">
    <property type="entry name" value="Integrase_H2C2"/>
</dbReference>
<evidence type="ECO:0000259" key="9">
    <source>
        <dbReference type="PROSITE" id="PS50994"/>
    </source>
</evidence>
<dbReference type="InterPro" id="IPR036397">
    <property type="entry name" value="RNaseH_sf"/>
</dbReference>
<feature type="compositionally biased region" description="Polar residues" evidence="6">
    <location>
        <begin position="3029"/>
        <end position="3048"/>
    </location>
</feature>
<keyword evidence="11" id="KW-1185">Reference proteome</keyword>
<feature type="domain" description="CCHC-type" evidence="7">
    <location>
        <begin position="354"/>
        <end position="367"/>
    </location>
</feature>
<dbReference type="SMART" id="SM00343">
    <property type="entry name" value="ZnF_C2HC"/>
    <property type="match status" value="4"/>
</dbReference>
<evidence type="ECO:0000259" key="8">
    <source>
        <dbReference type="PROSITE" id="PS50878"/>
    </source>
</evidence>
<dbReference type="EC" id="2.7.7.49" evidence="1"/>
<dbReference type="Gene3D" id="1.10.340.70">
    <property type="match status" value="1"/>
</dbReference>
<evidence type="ECO:0000256" key="5">
    <source>
        <dbReference type="PROSITE-ProRule" id="PRU00047"/>
    </source>
</evidence>
<evidence type="ECO:0000256" key="6">
    <source>
        <dbReference type="SAM" id="MobiDB-lite"/>
    </source>
</evidence>
<feature type="compositionally biased region" description="Basic and acidic residues" evidence="6">
    <location>
        <begin position="401"/>
        <end position="411"/>
    </location>
</feature>
<gene>
    <name evidence="10" type="ORF">LAZ67_X003646</name>
</gene>
<dbReference type="Pfam" id="PF00078">
    <property type="entry name" value="RVT_1"/>
    <property type="match status" value="1"/>
</dbReference>
<dbReference type="PANTHER" id="PTHR37984:SF15">
    <property type="entry name" value="INTEGRASE CATALYTIC DOMAIN-CONTAINING PROTEIN"/>
    <property type="match status" value="1"/>
</dbReference>
<proteinExistence type="predicted"/>
<dbReference type="Pfam" id="PF17919">
    <property type="entry name" value="RT_RNaseH_2"/>
    <property type="match status" value="1"/>
</dbReference>
<dbReference type="CDD" id="cd01647">
    <property type="entry name" value="RT_LTR"/>
    <property type="match status" value="1"/>
</dbReference>
<dbReference type="CDD" id="cd09274">
    <property type="entry name" value="RNase_HI_RT_Ty3"/>
    <property type="match status" value="1"/>
</dbReference>
<dbReference type="Pfam" id="PF05380">
    <property type="entry name" value="Peptidase_A17"/>
    <property type="match status" value="1"/>
</dbReference>
<dbReference type="InterPro" id="IPR001878">
    <property type="entry name" value="Znf_CCHC"/>
</dbReference>
<keyword evidence="3" id="KW-0378">Hydrolase</keyword>
<evidence type="ECO:0000256" key="3">
    <source>
        <dbReference type="ARBA" id="ARBA00022750"/>
    </source>
</evidence>
<dbReference type="Pfam" id="PF00665">
    <property type="entry name" value="rve"/>
    <property type="match status" value="1"/>
</dbReference>
<dbReference type="SUPFAM" id="SSF53098">
    <property type="entry name" value="Ribonuclease H-like"/>
    <property type="match status" value="2"/>
</dbReference>
<dbReference type="InterPro" id="IPR043128">
    <property type="entry name" value="Rev_trsase/Diguanyl_cyclase"/>
</dbReference>
<feature type="domain" description="Integrase catalytic" evidence="9">
    <location>
        <begin position="2587"/>
        <end position="2739"/>
    </location>
</feature>
<dbReference type="Proteomes" id="UP001235939">
    <property type="component" value="Chromosome X"/>
</dbReference>
<dbReference type="Gene3D" id="3.10.10.10">
    <property type="entry name" value="HIV Type 1 Reverse Transcriptase, subunit A, domain 1"/>
    <property type="match status" value="1"/>
</dbReference>
<keyword evidence="5" id="KW-0862">Zinc</keyword>
<dbReference type="InterPro" id="IPR012337">
    <property type="entry name" value="RNaseH-like_sf"/>
</dbReference>
<dbReference type="SUPFAM" id="SSF56672">
    <property type="entry name" value="DNA/RNA polymerases"/>
    <property type="match status" value="2"/>
</dbReference>
<organism evidence="10 11">
    <name type="scientific">Cordylochernes scorpioides</name>
    <dbReference type="NCBI Taxonomy" id="51811"/>
    <lineage>
        <taxon>Eukaryota</taxon>
        <taxon>Metazoa</taxon>
        <taxon>Ecdysozoa</taxon>
        <taxon>Arthropoda</taxon>
        <taxon>Chelicerata</taxon>
        <taxon>Arachnida</taxon>
        <taxon>Pseudoscorpiones</taxon>
        <taxon>Cheliferoidea</taxon>
        <taxon>Chernetidae</taxon>
        <taxon>Cordylochernes</taxon>
    </lineage>
</organism>
<dbReference type="InterPro" id="IPR008042">
    <property type="entry name" value="Retrotrans_Pao"/>
</dbReference>
<dbReference type="PROSITE" id="PS50878">
    <property type="entry name" value="RT_POL"/>
    <property type="match status" value="1"/>
</dbReference>
<dbReference type="Pfam" id="PF03564">
    <property type="entry name" value="DUF1759"/>
    <property type="match status" value="1"/>
</dbReference>
<dbReference type="Gene3D" id="3.30.70.270">
    <property type="match status" value="2"/>
</dbReference>